<gene>
    <name evidence="1" type="ORF">WESB_0331</name>
</gene>
<sequence length="176" mass="20177">MTYLDIRNSIVEQIKKYFEDRNIKINVEVSTGALNSEEIKRLFIKAPSIFISIANINIEQEYIRFVSYIVVRANQKDKIYDSGLQITGALMACIKNIDSADWGYDSKNISADCLYSGELDKINACLWAVSWDLKIRDSNIDGEINDTSILEDFEGYDASHKIENKEVYDIVKINKE</sequence>
<name>K0JGB9_BRAPL</name>
<accession>K0JGB9</accession>
<dbReference type="PATRIC" id="fig|1161918.5.peg.2025"/>
<dbReference type="RefSeq" id="WP_014932303.1">
    <property type="nucleotide sequence ID" value="NC_018604.1"/>
</dbReference>
<organism evidence="1 2">
    <name type="scientific">Brachyspira pilosicoli WesB</name>
    <dbReference type="NCBI Taxonomy" id="1161918"/>
    <lineage>
        <taxon>Bacteria</taxon>
        <taxon>Pseudomonadati</taxon>
        <taxon>Spirochaetota</taxon>
        <taxon>Spirochaetia</taxon>
        <taxon>Brachyspirales</taxon>
        <taxon>Brachyspiraceae</taxon>
        <taxon>Brachyspira</taxon>
    </lineage>
</organism>
<evidence type="ECO:0000313" key="2">
    <source>
        <dbReference type="Proteomes" id="UP000003759"/>
    </source>
</evidence>
<evidence type="ECO:0008006" key="3">
    <source>
        <dbReference type="Google" id="ProtNLM"/>
    </source>
</evidence>
<dbReference type="KEGG" id="bpw:WESB_0331"/>
<dbReference type="OrthoDB" id="307156at2"/>
<evidence type="ECO:0000313" key="1">
    <source>
        <dbReference type="EMBL" id="CCG55802.1"/>
    </source>
</evidence>
<dbReference type="EMBL" id="HE793032">
    <property type="protein sequence ID" value="CCG55802.1"/>
    <property type="molecule type" value="Genomic_DNA"/>
</dbReference>
<dbReference type="AlphaFoldDB" id="K0JGB9"/>
<dbReference type="HOGENOM" id="CLU_1515061_0_0_12"/>
<proteinExistence type="predicted"/>
<dbReference type="Proteomes" id="UP000003759">
    <property type="component" value="Chromosome"/>
</dbReference>
<protein>
    <recommendedName>
        <fullName evidence="3">Phage protein</fullName>
    </recommendedName>
</protein>
<reference evidence="1 2" key="1">
    <citation type="journal article" date="2012" name="BMC Genomics">
        <title>Comparative genomics of Brachyspira pilosicoli strains: genome rearrangements, reductions and correlation of genetic compliment with phenotypic diversity.</title>
        <authorList>
            <person name="Mappley L.J."/>
            <person name="Black M.L."/>
            <person name="Abuoun M."/>
            <person name="Darby A.C."/>
            <person name="Woodward M.J."/>
            <person name="Parkhill J."/>
            <person name="Turner A.K."/>
            <person name="Bellgard M.I."/>
            <person name="La T."/>
            <person name="Phillips N.D."/>
            <person name="La Ragione R.M."/>
            <person name="Hampson D.J."/>
        </authorList>
    </citation>
    <scope>NUCLEOTIDE SEQUENCE [LARGE SCALE GENOMIC DNA]</scope>
    <source>
        <strain evidence="1">WesB</strain>
    </source>
</reference>